<evidence type="ECO:0000256" key="1">
    <source>
        <dbReference type="ARBA" id="ARBA00023015"/>
    </source>
</evidence>
<dbReference type="CDD" id="cd01392">
    <property type="entry name" value="HTH_LacI"/>
    <property type="match status" value="1"/>
</dbReference>
<evidence type="ECO:0000256" key="2">
    <source>
        <dbReference type="ARBA" id="ARBA00023125"/>
    </source>
</evidence>
<dbReference type="GO" id="GO:0000976">
    <property type="term" value="F:transcription cis-regulatory region binding"/>
    <property type="evidence" value="ECO:0007669"/>
    <property type="project" value="TreeGrafter"/>
</dbReference>
<dbReference type="Pfam" id="PF00356">
    <property type="entry name" value="LacI"/>
    <property type="match status" value="1"/>
</dbReference>
<gene>
    <name evidence="5" type="ordered locus">ANT_17420</name>
</gene>
<dbReference type="InterPro" id="IPR046335">
    <property type="entry name" value="LacI/GalR-like_sensor"/>
</dbReference>
<dbReference type="RefSeq" id="WP_013560146.1">
    <property type="nucleotide sequence ID" value="NC_014960.1"/>
</dbReference>
<dbReference type="Gene3D" id="1.10.260.40">
    <property type="entry name" value="lambda repressor-like DNA-binding domains"/>
    <property type="match status" value="1"/>
</dbReference>
<dbReference type="Pfam" id="PF13377">
    <property type="entry name" value="Peripla_BP_3"/>
    <property type="match status" value="1"/>
</dbReference>
<dbReference type="PROSITE" id="PS50932">
    <property type="entry name" value="HTH_LACI_2"/>
    <property type="match status" value="1"/>
</dbReference>
<evidence type="ECO:0000259" key="4">
    <source>
        <dbReference type="PROSITE" id="PS50932"/>
    </source>
</evidence>
<organism evidence="5 6">
    <name type="scientific">Anaerolinea thermophila (strain DSM 14523 / JCM 11388 / NBRC 100420 / UNI-1)</name>
    <dbReference type="NCBI Taxonomy" id="926569"/>
    <lineage>
        <taxon>Bacteria</taxon>
        <taxon>Bacillati</taxon>
        <taxon>Chloroflexota</taxon>
        <taxon>Anaerolineae</taxon>
        <taxon>Anaerolineales</taxon>
        <taxon>Anaerolineaceae</taxon>
        <taxon>Anaerolinea</taxon>
    </lineage>
</organism>
<evidence type="ECO:0000256" key="3">
    <source>
        <dbReference type="ARBA" id="ARBA00023163"/>
    </source>
</evidence>
<dbReference type="EMBL" id="AP012029">
    <property type="protein sequence ID" value="BAJ63768.1"/>
    <property type="molecule type" value="Genomic_DNA"/>
</dbReference>
<dbReference type="KEGG" id="atm:ANT_17420"/>
<dbReference type="OrthoDB" id="9785139at2"/>
<dbReference type="InterPro" id="IPR010982">
    <property type="entry name" value="Lambda_DNA-bd_dom_sf"/>
</dbReference>
<dbReference type="SMART" id="SM00354">
    <property type="entry name" value="HTH_LACI"/>
    <property type="match status" value="1"/>
</dbReference>
<dbReference type="CDD" id="cd01574">
    <property type="entry name" value="PBP1_LacI"/>
    <property type="match status" value="1"/>
</dbReference>
<protein>
    <submittedName>
        <fullName evidence="5">LacI family transcriptional regulator</fullName>
    </submittedName>
</protein>
<accession>E8N5Q4</accession>
<keyword evidence="1" id="KW-0805">Transcription regulation</keyword>
<feature type="domain" description="HTH lacI-type" evidence="4">
    <location>
        <begin position="8"/>
        <end position="62"/>
    </location>
</feature>
<dbReference type="InParanoid" id="E8N5Q4"/>
<dbReference type="STRING" id="926569.ANT_17420"/>
<dbReference type="eggNOG" id="COG1609">
    <property type="taxonomic scope" value="Bacteria"/>
</dbReference>
<dbReference type="Gene3D" id="3.40.50.2300">
    <property type="match status" value="2"/>
</dbReference>
<keyword evidence="6" id="KW-1185">Reference proteome</keyword>
<dbReference type="SUPFAM" id="SSF53822">
    <property type="entry name" value="Periplasmic binding protein-like I"/>
    <property type="match status" value="1"/>
</dbReference>
<reference evidence="5 6" key="1">
    <citation type="submission" date="2010-12" db="EMBL/GenBank/DDBJ databases">
        <title>Whole genome sequence of Anaerolinea thermophila UNI-1.</title>
        <authorList>
            <person name="Narita-Yamada S."/>
            <person name="Kishi E."/>
            <person name="Watanabe Y."/>
            <person name="Takasaki K."/>
            <person name="Ankai A."/>
            <person name="Oguchi A."/>
            <person name="Fukui S."/>
            <person name="Takahashi M."/>
            <person name="Yashiro I."/>
            <person name="Hosoyama A."/>
            <person name="Sekiguchi Y."/>
            <person name="Hanada S."/>
            <person name="Fujita N."/>
        </authorList>
    </citation>
    <scope>NUCLEOTIDE SEQUENCE [LARGE SCALE GENOMIC DNA]</scope>
    <source>
        <strain evidence="6">DSM 14523 / JCM 11388 / NBRC 100420 / UNI-1</strain>
    </source>
</reference>
<evidence type="ECO:0000313" key="5">
    <source>
        <dbReference type="EMBL" id="BAJ63768.1"/>
    </source>
</evidence>
<dbReference type="PRINTS" id="PR00036">
    <property type="entry name" value="HTHLACI"/>
</dbReference>
<evidence type="ECO:0000313" key="6">
    <source>
        <dbReference type="Proteomes" id="UP000008922"/>
    </source>
</evidence>
<sequence length="338" mass="38182">MVSATRHPTLHDVARLANVSHQTVSRVINNSPNVASETRERVLEAIRILDYHPNRAARSLITGRSQTLYLVHLNPRFLAPVPAIIQHADERGYRVGLSMLKEPVSRDELQNLLNEVSSRIVDGFLFIDPQGIYTAEELNRFCRGVPYIQLGGEPVEHVPAVLFDQEQGMRAVLRHLAQLGHQKIAEVSGLMINYDARMRHRAVEGIAREYGLELVDWLEGDFTVPSGYQLTRQLLKNNGKRFSALICGNDLMALGALRAIHECGLRVPYDISVVGFDDELISSFFEPPLTTVKQDYNEQARVGIEYLLDRIEKRNFSIEHKRISPQLIIRSSTGEINS</sequence>
<keyword evidence="2" id="KW-0238">DNA-binding</keyword>
<dbReference type="GO" id="GO:0003700">
    <property type="term" value="F:DNA-binding transcription factor activity"/>
    <property type="evidence" value="ECO:0007669"/>
    <property type="project" value="TreeGrafter"/>
</dbReference>
<name>E8N5Q4_ANATU</name>
<keyword evidence="3" id="KW-0804">Transcription</keyword>
<dbReference type="InterPro" id="IPR028082">
    <property type="entry name" value="Peripla_BP_I"/>
</dbReference>
<dbReference type="InterPro" id="IPR000843">
    <property type="entry name" value="HTH_LacI"/>
</dbReference>
<proteinExistence type="predicted"/>
<dbReference type="SUPFAM" id="SSF47413">
    <property type="entry name" value="lambda repressor-like DNA-binding domains"/>
    <property type="match status" value="1"/>
</dbReference>
<dbReference type="PANTHER" id="PTHR30146">
    <property type="entry name" value="LACI-RELATED TRANSCRIPTIONAL REPRESSOR"/>
    <property type="match status" value="1"/>
</dbReference>
<dbReference type="HOGENOM" id="CLU_037628_6_1_0"/>
<dbReference type="AlphaFoldDB" id="E8N5Q4"/>
<dbReference type="Proteomes" id="UP000008922">
    <property type="component" value="Chromosome"/>
</dbReference>
<dbReference type="PANTHER" id="PTHR30146:SF109">
    <property type="entry name" value="HTH-TYPE TRANSCRIPTIONAL REGULATOR GALS"/>
    <property type="match status" value="1"/>
</dbReference>
<dbReference type="PROSITE" id="PS00356">
    <property type="entry name" value="HTH_LACI_1"/>
    <property type="match status" value="1"/>
</dbReference>